<comment type="caution">
    <text evidence="2">The sequence shown here is derived from an EMBL/GenBank/DDBJ whole genome shotgun (WGS) entry which is preliminary data.</text>
</comment>
<dbReference type="Pfam" id="PF11374">
    <property type="entry name" value="DUF3176"/>
    <property type="match status" value="1"/>
</dbReference>
<proteinExistence type="predicted"/>
<dbReference type="PANTHER" id="PTHR35394:SF5">
    <property type="entry name" value="DUF3176 DOMAIN-CONTAINING PROTEIN"/>
    <property type="match status" value="1"/>
</dbReference>
<dbReference type="RefSeq" id="XP_045956208.1">
    <property type="nucleotide sequence ID" value="XM_046107671.1"/>
</dbReference>
<dbReference type="EMBL" id="JAGPXC010000006">
    <property type="protein sequence ID" value="KAH6651930.1"/>
    <property type="molecule type" value="Genomic_DNA"/>
</dbReference>
<gene>
    <name evidence="2" type="ORF">BKA67DRAFT_660709</name>
</gene>
<keyword evidence="3" id="KW-1185">Reference proteome</keyword>
<evidence type="ECO:0000313" key="2">
    <source>
        <dbReference type="EMBL" id="KAH6651930.1"/>
    </source>
</evidence>
<evidence type="ECO:0000256" key="1">
    <source>
        <dbReference type="SAM" id="Phobius"/>
    </source>
</evidence>
<organism evidence="2 3">
    <name type="scientific">Truncatella angustata</name>
    <dbReference type="NCBI Taxonomy" id="152316"/>
    <lineage>
        <taxon>Eukaryota</taxon>
        <taxon>Fungi</taxon>
        <taxon>Dikarya</taxon>
        <taxon>Ascomycota</taxon>
        <taxon>Pezizomycotina</taxon>
        <taxon>Sordariomycetes</taxon>
        <taxon>Xylariomycetidae</taxon>
        <taxon>Amphisphaeriales</taxon>
        <taxon>Sporocadaceae</taxon>
        <taxon>Truncatella</taxon>
    </lineage>
</organism>
<dbReference type="GeneID" id="70136562"/>
<name>A0A9P8ZVE0_9PEZI</name>
<keyword evidence="1" id="KW-0472">Membrane</keyword>
<dbReference type="InterPro" id="IPR021514">
    <property type="entry name" value="DUF3176"/>
</dbReference>
<reference evidence="2" key="1">
    <citation type="journal article" date="2021" name="Nat. Commun.">
        <title>Genetic determinants of endophytism in the Arabidopsis root mycobiome.</title>
        <authorList>
            <person name="Mesny F."/>
            <person name="Miyauchi S."/>
            <person name="Thiergart T."/>
            <person name="Pickel B."/>
            <person name="Atanasova L."/>
            <person name="Karlsson M."/>
            <person name="Huettel B."/>
            <person name="Barry K.W."/>
            <person name="Haridas S."/>
            <person name="Chen C."/>
            <person name="Bauer D."/>
            <person name="Andreopoulos W."/>
            <person name="Pangilinan J."/>
            <person name="LaButti K."/>
            <person name="Riley R."/>
            <person name="Lipzen A."/>
            <person name="Clum A."/>
            <person name="Drula E."/>
            <person name="Henrissat B."/>
            <person name="Kohler A."/>
            <person name="Grigoriev I.V."/>
            <person name="Martin F.M."/>
            <person name="Hacquard S."/>
        </authorList>
    </citation>
    <scope>NUCLEOTIDE SEQUENCE</scope>
    <source>
        <strain evidence="2">MPI-SDFR-AT-0073</strain>
    </source>
</reference>
<protein>
    <submittedName>
        <fullName evidence="2">Uncharacterized protein</fullName>
    </submittedName>
</protein>
<keyword evidence="1" id="KW-0812">Transmembrane</keyword>
<dbReference type="OrthoDB" id="5242705at2759"/>
<keyword evidence="1" id="KW-1133">Transmembrane helix</keyword>
<sequence length="579" mass="62609">MLQSFDGQEPPRWVDGITLNTFIAFLASLAKLALMIPVIESLGQLKWIWFASKPRALDDFQLFDQASRGGLGCIKLLIKLKGPLGCLGALITLSGFFTSTLTQLMVTYYSDLSRSPVSQNATAMRATTFSRWNGTDLVIGANDTLMLQQAVISNVYLPTTQLTPVIVPRCAAGNCKWDSFGTLAICSQVVNLTAQGNETLLASLGKQTVSMLDLFHRQSLIALKATTNTTAQEGTSSIVWPLAIAELESPSGALDISLTNVALADMFVAFPKDFIDITSVTNSTMLEGFEFFEFLFHWCIPALDVQVTDGISKTKVLATSTKIASPNPPHSLNRKWSPDFADCAAPMACNYTLQGETVVLAPSGTISAGERSIEYAIDVNTALAASGFIGSHLAGGTLTEPGDTIIFENGNIAYPLSVALFGSVEPQSLPPEVQLQNMQTITSNIATGITNMIREIGTTFPDSKGPALGYVYAQEQFVRIHWKWVVLIATQLVLASAFLTATIIMTKRARIQILKNSTLPMMLALNEADKSEFNEIHGIHTLNDKAKLMRVKLERCVGGVGLWLGLAKDDSSYKGSPAF</sequence>
<feature type="transmembrane region" description="Helical" evidence="1">
    <location>
        <begin position="484"/>
        <end position="505"/>
    </location>
</feature>
<evidence type="ECO:0000313" key="3">
    <source>
        <dbReference type="Proteomes" id="UP000758603"/>
    </source>
</evidence>
<dbReference type="AlphaFoldDB" id="A0A9P8ZVE0"/>
<accession>A0A9P8ZVE0</accession>
<dbReference type="Proteomes" id="UP000758603">
    <property type="component" value="Unassembled WGS sequence"/>
</dbReference>
<dbReference type="PANTHER" id="PTHR35394">
    <property type="entry name" value="DUF3176 DOMAIN-CONTAINING PROTEIN"/>
    <property type="match status" value="1"/>
</dbReference>